<feature type="domain" description="Acetophenone carboxylase-like C-terminal" evidence="4">
    <location>
        <begin position="521"/>
        <end position="711"/>
    </location>
</feature>
<keyword evidence="6" id="KW-1185">Reference proteome</keyword>
<dbReference type="InterPro" id="IPR002821">
    <property type="entry name" value="Hydantoinase_A"/>
</dbReference>
<name>A0ABS4SC36_9BACI</name>
<gene>
    <name evidence="5" type="ORF">J2Z81_003056</name>
</gene>
<feature type="domain" description="Hydantoinase A/oxoprolinase" evidence="2">
    <location>
        <begin position="222"/>
        <end position="508"/>
    </location>
</feature>
<dbReference type="EMBL" id="JAGIKX010000050">
    <property type="protein sequence ID" value="MBP2259065.1"/>
    <property type="molecule type" value="Genomic_DNA"/>
</dbReference>
<evidence type="ECO:0000256" key="1">
    <source>
        <dbReference type="SAM" id="MobiDB-lite"/>
    </source>
</evidence>
<feature type="domain" description="Hydantoinase/oxoprolinase N-terminal" evidence="3">
    <location>
        <begin position="9"/>
        <end position="197"/>
    </location>
</feature>
<dbReference type="EC" id="3.5.2.14" evidence="5"/>
<dbReference type="RefSeq" id="WP_226371698.1">
    <property type="nucleotide sequence ID" value="NZ_JAGIKX010000050.1"/>
</dbReference>
<dbReference type="InterPro" id="IPR043129">
    <property type="entry name" value="ATPase_NBD"/>
</dbReference>
<dbReference type="InterPro" id="IPR045079">
    <property type="entry name" value="Oxoprolinase-like"/>
</dbReference>
<dbReference type="Pfam" id="PF01968">
    <property type="entry name" value="Hydantoinase_A"/>
    <property type="match status" value="1"/>
</dbReference>
<organism evidence="5 6">
    <name type="scientific">Virgibacillus alimentarius</name>
    <dbReference type="NCBI Taxonomy" id="698769"/>
    <lineage>
        <taxon>Bacteria</taxon>
        <taxon>Bacillati</taxon>
        <taxon>Bacillota</taxon>
        <taxon>Bacilli</taxon>
        <taxon>Bacillales</taxon>
        <taxon>Bacillaceae</taxon>
        <taxon>Virgibacillus</taxon>
    </lineage>
</organism>
<dbReference type="Pfam" id="PF05378">
    <property type="entry name" value="Hydant_A_N"/>
    <property type="match status" value="1"/>
</dbReference>
<comment type="caution">
    <text evidence="5">The sequence shown here is derived from an EMBL/GenBank/DDBJ whole genome shotgun (WGS) entry which is preliminary data.</text>
</comment>
<evidence type="ECO:0000259" key="3">
    <source>
        <dbReference type="Pfam" id="PF05378"/>
    </source>
</evidence>
<protein>
    <submittedName>
        <fullName evidence="5">N-methylhydantoinase A</fullName>
        <ecNumber evidence="5">3.5.2.14</ecNumber>
    </submittedName>
</protein>
<dbReference type="GO" id="GO:0047423">
    <property type="term" value="F:N-methylhydantoinase (ATP-hydrolyzing) activity"/>
    <property type="evidence" value="ECO:0007669"/>
    <property type="project" value="UniProtKB-EC"/>
</dbReference>
<dbReference type="PANTHER" id="PTHR11365:SF23">
    <property type="entry name" value="HYPOTHETICAL 5-OXOPROLINASE (EUROFUNG)-RELATED"/>
    <property type="match status" value="1"/>
</dbReference>
<proteinExistence type="predicted"/>
<evidence type="ECO:0000313" key="6">
    <source>
        <dbReference type="Proteomes" id="UP001519294"/>
    </source>
</evidence>
<evidence type="ECO:0000313" key="5">
    <source>
        <dbReference type="EMBL" id="MBP2259065.1"/>
    </source>
</evidence>
<feature type="region of interest" description="Disordered" evidence="1">
    <location>
        <begin position="632"/>
        <end position="654"/>
    </location>
</feature>
<dbReference type="Pfam" id="PF19278">
    <property type="entry name" value="Hydant_A_C"/>
    <property type="match status" value="1"/>
</dbReference>
<dbReference type="SUPFAM" id="SSF53067">
    <property type="entry name" value="Actin-like ATPase domain"/>
    <property type="match status" value="1"/>
</dbReference>
<accession>A0ABS4SC36</accession>
<reference evidence="5 6" key="1">
    <citation type="submission" date="2021-03" db="EMBL/GenBank/DDBJ databases">
        <title>Genomic Encyclopedia of Type Strains, Phase IV (KMG-IV): sequencing the most valuable type-strain genomes for metagenomic binning, comparative biology and taxonomic classification.</title>
        <authorList>
            <person name="Goeker M."/>
        </authorList>
    </citation>
    <scope>NUCLEOTIDE SEQUENCE [LARGE SCALE GENOMIC DNA]</scope>
    <source>
        <strain evidence="5 6">DSM 25790</strain>
    </source>
</reference>
<keyword evidence="5" id="KW-0378">Hydrolase</keyword>
<dbReference type="InterPro" id="IPR008040">
    <property type="entry name" value="Hydant_A_N"/>
</dbReference>
<dbReference type="PANTHER" id="PTHR11365">
    <property type="entry name" value="5-OXOPROLINASE RELATED"/>
    <property type="match status" value="1"/>
</dbReference>
<sequence length="715" mass="78763">MKKSTPLVLGIDAGGTMTDTILVDEQGNFAVGKAPTTPGHEAEGFIESARDATDLWDLEMKQTFQELSVVLYSGTAMLNTLLSRTGQQLGLLITKGMEDAVLMGRGMQSWAGYSYEDRLHAVTHAHPEPLLPIDRVRGVTERIDQFGKVVIPAYEHEVVSGVQDLLDQGIEALCICTIYSHVNPEHELKIGETAKKILEKHNIDIPIYYSHQVRPVIREQSRLNSLLIEAYATAKGREQLLNVDKATKQEGFKHGVQTVLSYGGLANMNYPRLHETMISGPVGGILGAKHVGELIGTDSVIVSDMGGTSFDIGAITRGNIPIDNEPTLDRFKLNLPTIAMDTIGAGAGTIIKVDPYTNKVSLGPESAGSDPGPVALDRGGTEPTIGDCDAIMGRLNPDYFLGGKVKLNIEKAKKVLQEKVADPLGIDVYEAAEGMVNLLELEARSSIESIISTRGVDPSEYHLMAYGGSGPLHMAEYSRGLGFKGIMTFQFAAAFSAFGCTTADYLHRYSQSVQIMIDPNAPEENRDQIRSQINEIWNELNNEAHEEFGAEGHDVDTVVCEPFAMMRYTGQLEDVEVPAPMLKLESDEDLDKLTDAFETLYETMNRSVSRYGEIGFTIMELGLTARVEKVKPNLKRRPLGPEQPKPEASKGTRSMYYNREWHEAQLWEMDFLEPGNVLEGPAIVEHPATTLVIPKGDHVRIDEWTILHYEHGEQE</sequence>
<dbReference type="Proteomes" id="UP001519294">
    <property type="component" value="Unassembled WGS sequence"/>
</dbReference>
<evidence type="ECO:0000259" key="2">
    <source>
        <dbReference type="Pfam" id="PF01968"/>
    </source>
</evidence>
<dbReference type="InterPro" id="IPR049517">
    <property type="entry name" value="ACX-like_C"/>
</dbReference>
<evidence type="ECO:0000259" key="4">
    <source>
        <dbReference type="Pfam" id="PF19278"/>
    </source>
</evidence>